<evidence type="ECO:0000256" key="3">
    <source>
        <dbReference type="ARBA" id="ARBA00013278"/>
    </source>
</evidence>
<keyword evidence="5" id="KW-0442">Lipid degradation</keyword>
<feature type="domain" description="Phospholipase A2-like central" evidence="9">
    <location>
        <begin position="111"/>
        <end position="209"/>
    </location>
</feature>
<dbReference type="SUPFAM" id="SSF48619">
    <property type="entry name" value="Phospholipase A2, PLA2"/>
    <property type="match status" value="1"/>
</dbReference>
<comment type="caution">
    <text evidence="10">The sequence shown here is derived from an EMBL/GenBank/DDBJ whole genome shotgun (WGS) entry which is preliminary data.</text>
</comment>
<evidence type="ECO:0000259" key="9">
    <source>
        <dbReference type="Pfam" id="PF05826"/>
    </source>
</evidence>
<evidence type="ECO:0000256" key="2">
    <source>
        <dbReference type="ARBA" id="ARBA00004613"/>
    </source>
</evidence>
<dbReference type="InterPro" id="IPR033113">
    <property type="entry name" value="PLA2_histidine"/>
</dbReference>
<dbReference type="InterPro" id="IPR036444">
    <property type="entry name" value="PLipase_A2_dom_sf"/>
</dbReference>
<sequence length="300" mass="34579">MQSFMLIRVLGFALVSAFLVTCAHGELDNWEDYPVILTMEYDKAIFLTPETGCYVVEDKRLMEKFLIRKNNVFRTNHTTAHDIIMLCKDYQADKINATQFVIGLHEKSFLIYPGTHFCGVGNNAKNDSDLGYYRETDVCCREHDSCTESVSGWSCHPTIKELCNWAPFTRSHCSCDDKFRECLQRSEESAAHTIGTLFFSVFGLKCYRKEYPATSCQEYGGFLNIHCQKYKYDYSREPIYQFFDSPKFVSETRAYNPFSNSSNFHGLDLPFDLKSTFIERNSVEGNEKSKTESCKMAKCS</sequence>
<feature type="signal peptide" evidence="8">
    <location>
        <begin position="1"/>
        <end position="25"/>
    </location>
</feature>
<proteinExistence type="predicted"/>
<comment type="cofactor">
    <cofactor evidence="1">
        <name>Ca(2+)</name>
        <dbReference type="ChEBI" id="CHEBI:29108"/>
    </cofactor>
</comment>
<evidence type="ECO:0000313" key="10">
    <source>
        <dbReference type="EMBL" id="CAL8115676.1"/>
    </source>
</evidence>
<accession>A0ABP1R3X2</accession>
<keyword evidence="8" id="KW-0732">Signal</keyword>
<evidence type="ECO:0000256" key="7">
    <source>
        <dbReference type="ARBA" id="ARBA00029903"/>
    </source>
</evidence>
<evidence type="ECO:0000256" key="4">
    <source>
        <dbReference type="ARBA" id="ARBA00022525"/>
    </source>
</evidence>
<evidence type="ECO:0000256" key="5">
    <source>
        <dbReference type="ARBA" id="ARBA00022963"/>
    </source>
</evidence>
<dbReference type="EMBL" id="CAXLJM020000051">
    <property type="protein sequence ID" value="CAL8115676.1"/>
    <property type="molecule type" value="Genomic_DNA"/>
</dbReference>
<dbReference type="Gene3D" id="1.20.90.10">
    <property type="entry name" value="Phospholipase A2 domain"/>
    <property type="match status" value="1"/>
</dbReference>
<evidence type="ECO:0000313" key="11">
    <source>
        <dbReference type="Proteomes" id="UP001642540"/>
    </source>
</evidence>
<dbReference type="Pfam" id="PF05826">
    <property type="entry name" value="Phospholip_A2_2"/>
    <property type="match status" value="1"/>
</dbReference>
<keyword evidence="4" id="KW-0964">Secreted</keyword>
<keyword evidence="6" id="KW-0443">Lipid metabolism</keyword>
<name>A0ABP1R3X2_9HEXA</name>
<organism evidence="10 11">
    <name type="scientific">Orchesella dallaii</name>
    <dbReference type="NCBI Taxonomy" id="48710"/>
    <lineage>
        <taxon>Eukaryota</taxon>
        <taxon>Metazoa</taxon>
        <taxon>Ecdysozoa</taxon>
        <taxon>Arthropoda</taxon>
        <taxon>Hexapoda</taxon>
        <taxon>Collembola</taxon>
        <taxon>Entomobryomorpha</taxon>
        <taxon>Entomobryoidea</taxon>
        <taxon>Orchesellidae</taxon>
        <taxon>Orchesellinae</taxon>
        <taxon>Orchesella</taxon>
    </lineage>
</organism>
<dbReference type="PANTHER" id="PTHR12253">
    <property type="entry name" value="RH14732P"/>
    <property type="match status" value="1"/>
</dbReference>
<dbReference type="InterPro" id="IPR016090">
    <property type="entry name" value="PLA2-like_dom"/>
</dbReference>
<keyword evidence="11" id="KW-1185">Reference proteome</keyword>
<dbReference type="PROSITE" id="PS00118">
    <property type="entry name" value="PA2_HIS"/>
    <property type="match status" value="1"/>
</dbReference>
<protein>
    <recommendedName>
        <fullName evidence="3">phospholipase A2</fullName>
        <ecNumber evidence="3">3.1.1.4</ecNumber>
    </recommendedName>
    <alternativeName>
        <fullName evidence="7">Phosphatidylcholine 2-acylhydrolase</fullName>
    </alternativeName>
</protein>
<evidence type="ECO:0000256" key="8">
    <source>
        <dbReference type="SAM" id="SignalP"/>
    </source>
</evidence>
<comment type="subcellular location">
    <subcellularLocation>
        <location evidence="2">Secreted</location>
    </subcellularLocation>
</comment>
<evidence type="ECO:0000256" key="1">
    <source>
        <dbReference type="ARBA" id="ARBA00001913"/>
    </source>
</evidence>
<dbReference type="Proteomes" id="UP001642540">
    <property type="component" value="Unassembled WGS sequence"/>
</dbReference>
<reference evidence="10 11" key="1">
    <citation type="submission" date="2024-08" db="EMBL/GenBank/DDBJ databases">
        <authorList>
            <person name="Cucini C."/>
            <person name="Frati F."/>
        </authorList>
    </citation>
    <scope>NUCLEOTIDE SEQUENCE [LARGE SCALE GENOMIC DNA]</scope>
</reference>
<dbReference type="EC" id="3.1.1.4" evidence="3"/>
<feature type="chain" id="PRO_5047439321" description="phospholipase A2" evidence="8">
    <location>
        <begin position="26"/>
        <end position="300"/>
    </location>
</feature>
<gene>
    <name evidence="10" type="ORF">ODALV1_LOCUS16965</name>
</gene>
<evidence type="ECO:0000256" key="6">
    <source>
        <dbReference type="ARBA" id="ARBA00023098"/>
    </source>
</evidence>